<evidence type="ECO:0000256" key="3">
    <source>
        <dbReference type="ARBA" id="ARBA00022741"/>
    </source>
</evidence>
<evidence type="ECO:0000256" key="2">
    <source>
        <dbReference type="ARBA" id="ARBA00022695"/>
    </source>
</evidence>
<feature type="binding site" evidence="5">
    <location>
        <position position="161"/>
    </location>
    <ligand>
        <name>phosphoenolpyruvate</name>
        <dbReference type="ChEBI" id="CHEBI:58702"/>
    </ligand>
</feature>
<comment type="function">
    <text evidence="5">Guanylyltransferase that catalyzes the activation of phosphoenolpyruvate (PEP) as enolpyruvoyl-2-diphospho-5'-guanosine, via the condensation of PEP with GTP. It is involved in the biosynthesis of coenzyme F420, a hydride carrier cofactor.</text>
</comment>
<dbReference type="InterPro" id="IPR029044">
    <property type="entry name" value="Nucleotide-diphossugar_trans"/>
</dbReference>
<evidence type="ECO:0000313" key="7">
    <source>
        <dbReference type="Proteomes" id="UP000722989"/>
    </source>
</evidence>
<feature type="binding site" evidence="5">
    <location>
        <position position="164"/>
    </location>
    <ligand>
        <name>phosphoenolpyruvate</name>
        <dbReference type="ChEBI" id="CHEBI:58702"/>
    </ligand>
</feature>
<evidence type="ECO:0000256" key="5">
    <source>
        <dbReference type="HAMAP-Rule" id="MF_02114"/>
    </source>
</evidence>
<dbReference type="PANTHER" id="PTHR40392">
    <property type="entry name" value="2-PHOSPHO-L-LACTATE GUANYLYLTRANSFERASE"/>
    <property type="match status" value="1"/>
</dbReference>
<dbReference type="SUPFAM" id="SSF53448">
    <property type="entry name" value="Nucleotide-diphospho-sugar transferases"/>
    <property type="match status" value="1"/>
</dbReference>
<comment type="similarity">
    <text evidence="5">Belongs to the CofC family.</text>
</comment>
<evidence type="ECO:0000256" key="4">
    <source>
        <dbReference type="ARBA" id="ARBA00023134"/>
    </source>
</evidence>
<protein>
    <recommendedName>
        <fullName evidence="5">Phosphoenolpyruvate guanylyltransferase</fullName>
        <shortName evidence="5">PEP guanylyltransferase</shortName>
        <ecNumber evidence="5">2.7.7.105</ecNumber>
    </recommendedName>
</protein>
<dbReference type="HAMAP" id="MF_02114">
    <property type="entry name" value="CofC"/>
    <property type="match status" value="1"/>
</dbReference>
<dbReference type="EC" id="2.7.7.105" evidence="5"/>
<dbReference type="Pfam" id="PF01983">
    <property type="entry name" value="CofC"/>
    <property type="match status" value="1"/>
</dbReference>
<dbReference type="InterPro" id="IPR002835">
    <property type="entry name" value="CofC"/>
</dbReference>
<keyword evidence="1 5" id="KW-0808">Transferase</keyword>
<gene>
    <name evidence="6" type="primary">cofC</name>
    <name evidence="5" type="synonym">fbiD</name>
    <name evidence="6" type="ORF">HC031_00220</name>
</gene>
<organism evidence="6 7">
    <name type="scientific">Planosporangium thailandense</name>
    <dbReference type="NCBI Taxonomy" id="765197"/>
    <lineage>
        <taxon>Bacteria</taxon>
        <taxon>Bacillati</taxon>
        <taxon>Actinomycetota</taxon>
        <taxon>Actinomycetes</taxon>
        <taxon>Micromonosporales</taxon>
        <taxon>Micromonosporaceae</taxon>
        <taxon>Planosporangium</taxon>
    </lineage>
</organism>
<comment type="caution">
    <text evidence="6">The sequence shown here is derived from an EMBL/GenBank/DDBJ whole genome shotgun (WGS) entry which is preliminary data.</text>
</comment>
<dbReference type="Gene3D" id="3.90.550.10">
    <property type="entry name" value="Spore Coat Polysaccharide Biosynthesis Protein SpsA, Chain A"/>
    <property type="match status" value="1"/>
</dbReference>
<evidence type="ECO:0000256" key="1">
    <source>
        <dbReference type="ARBA" id="ARBA00022679"/>
    </source>
</evidence>
<keyword evidence="4 5" id="KW-0342">GTP-binding</keyword>
<comment type="pathway">
    <text evidence="5">Cofactor biosynthesis; coenzyme F420 biosynthesis.</text>
</comment>
<dbReference type="PANTHER" id="PTHR40392:SF1">
    <property type="entry name" value="2-PHOSPHO-L-LACTATE GUANYLYLTRANSFERASE"/>
    <property type="match status" value="1"/>
</dbReference>
<sequence length="220" mass="22512">MYARMPDVAGTGWIAVMPIKRLELAKTRLRGAIPGIEHDRLVLAMVRDTLTAVRSCPVVRRALVVTDEPAMVAAAADLGAERVPDQPDAGLNAAFARGAATAAGSPVVALTGDLPALRPHELAAALTALGRHPRGYVPDATGTGTSMLAAAAGVDLDPRFGPGSAAAHEASGAVRLDGDWPSLRQDVDTVADLAAATALGLGRYTAELVAVAQYGGGRPR</sequence>
<accession>A0ABX0XQN8</accession>
<evidence type="ECO:0000313" key="6">
    <source>
        <dbReference type="EMBL" id="NJC68148.1"/>
    </source>
</evidence>
<dbReference type="NCBIfam" id="TIGR03552">
    <property type="entry name" value="F420_cofC"/>
    <property type="match status" value="1"/>
</dbReference>
<proteinExistence type="inferred from homology"/>
<keyword evidence="2 5" id="KW-0548">Nucleotidyltransferase</keyword>
<comment type="catalytic activity">
    <reaction evidence="5">
        <text>phosphoenolpyruvate + GTP + H(+) = enolpyruvoyl-2-diphospho-5'-guanosine + diphosphate</text>
        <dbReference type="Rhea" id="RHEA:30519"/>
        <dbReference type="ChEBI" id="CHEBI:15378"/>
        <dbReference type="ChEBI" id="CHEBI:33019"/>
        <dbReference type="ChEBI" id="CHEBI:37565"/>
        <dbReference type="ChEBI" id="CHEBI:58702"/>
        <dbReference type="ChEBI" id="CHEBI:143701"/>
        <dbReference type="EC" id="2.7.7.105"/>
    </reaction>
</comment>
<name>A0ABX0XQN8_9ACTN</name>
<feature type="binding site" evidence="5">
    <location>
        <position position="145"/>
    </location>
    <ligand>
        <name>phosphoenolpyruvate</name>
        <dbReference type="ChEBI" id="CHEBI:58702"/>
    </ligand>
</feature>
<dbReference type="EMBL" id="JAATVY010000001">
    <property type="protein sequence ID" value="NJC68148.1"/>
    <property type="molecule type" value="Genomic_DNA"/>
</dbReference>
<dbReference type="GO" id="GO:0043814">
    <property type="term" value="F:phospholactate guanylyltransferase activity"/>
    <property type="evidence" value="ECO:0007669"/>
    <property type="project" value="UniProtKB-EC"/>
</dbReference>
<keyword evidence="7" id="KW-1185">Reference proteome</keyword>
<keyword evidence="3 5" id="KW-0547">Nucleotide-binding</keyword>
<reference evidence="6 7" key="1">
    <citation type="submission" date="2020-03" db="EMBL/GenBank/DDBJ databases">
        <title>WGS of the type strain of Planosporangium spp.</title>
        <authorList>
            <person name="Thawai C."/>
        </authorList>
    </citation>
    <scope>NUCLEOTIDE SEQUENCE [LARGE SCALE GENOMIC DNA]</scope>
    <source>
        <strain evidence="6 7">TBRC 5610</strain>
    </source>
</reference>
<dbReference type="Proteomes" id="UP000722989">
    <property type="component" value="Unassembled WGS sequence"/>
</dbReference>